<dbReference type="InterPro" id="IPR009057">
    <property type="entry name" value="Homeodomain-like_sf"/>
</dbReference>
<keyword evidence="7" id="KW-1185">Reference proteome</keyword>
<proteinExistence type="predicted"/>
<dbReference type="InterPro" id="IPR023772">
    <property type="entry name" value="DNA-bd_HTH_TetR-type_CS"/>
</dbReference>
<feature type="domain" description="HTH tetR-type" evidence="5">
    <location>
        <begin position="6"/>
        <end position="66"/>
    </location>
</feature>
<protein>
    <submittedName>
        <fullName evidence="6">TetR/AcrR family transcriptional regulator</fullName>
    </submittedName>
</protein>
<dbReference type="PROSITE" id="PS50977">
    <property type="entry name" value="HTH_TETR_2"/>
    <property type="match status" value="1"/>
</dbReference>
<sequence length="233" mass="24741">MARPVQDRAEAILTAAREQFLLDGSERTTVDAVAARAGVGKGTVFLYWPTKARLHDAVLQLEAAALLTSLADELRAGATRLSIAHVVRREIAAVLDIPGLAAQRLGEPDGPAGSDDFPGPALHRIVSIMQAHHLVRDTPTAEIVTAFQAVMSGSVLIGLADPERQGVILDAAERLVRSTYDRPDADPADIAAALPKVLDALEDAVDRLVDQAAPDRPTTAVLRPRERPAITPA</sequence>
<dbReference type="InterPro" id="IPR050109">
    <property type="entry name" value="HTH-type_TetR-like_transc_reg"/>
</dbReference>
<evidence type="ECO:0000256" key="2">
    <source>
        <dbReference type="ARBA" id="ARBA00023125"/>
    </source>
</evidence>
<dbReference type="InterPro" id="IPR001647">
    <property type="entry name" value="HTH_TetR"/>
</dbReference>
<evidence type="ECO:0000313" key="7">
    <source>
        <dbReference type="Proteomes" id="UP001611580"/>
    </source>
</evidence>
<keyword evidence="3" id="KW-0804">Transcription</keyword>
<dbReference type="RefSeq" id="WP_397401958.1">
    <property type="nucleotide sequence ID" value="NZ_JBIRYI010000002.1"/>
</dbReference>
<evidence type="ECO:0000313" key="6">
    <source>
        <dbReference type="EMBL" id="MFI2486222.1"/>
    </source>
</evidence>
<evidence type="ECO:0000256" key="4">
    <source>
        <dbReference type="PROSITE-ProRule" id="PRU00335"/>
    </source>
</evidence>
<name>A0ABW7XFE3_9MICO</name>
<feature type="DNA-binding region" description="H-T-H motif" evidence="4">
    <location>
        <begin position="29"/>
        <end position="48"/>
    </location>
</feature>
<reference evidence="6 7" key="1">
    <citation type="submission" date="2024-10" db="EMBL/GenBank/DDBJ databases">
        <title>The Natural Products Discovery Center: Release of the First 8490 Sequenced Strains for Exploring Actinobacteria Biosynthetic Diversity.</title>
        <authorList>
            <person name="Kalkreuter E."/>
            <person name="Kautsar S.A."/>
            <person name="Yang D."/>
            <person name="Bader C.D."/>
            <person name="Teijaro C.N."/>
            <person name="Fluegel L."/>
            <person name="Davis C.M."/>
            <person name="Simpson J.R."/>
            <person name="Lauterbach L."/>
            <person name="Steele A.D."/>
            <person name="Gui C."/>
            <person name="Meng S."/>
            <person name="Li G."/>
            <person name="Viehrig K."/>
            <person name="Ye F."/>
            <person name="Su P."/>
            <person name="Kiefer A.F."/>
            <person name="Nichols A."/>
            <person name="Cepeda A.J."/>
            <person name="Yan W."/>
            <person name="Fan B."/>
            <person name="Jiang Y."/>
            <person name="Adhikari A."/>
            <person name="Zheng C.-J."/>
            <person name="Schuster L."/>
            <person name="Cowan T.M."/>
            <person name="Smanski M.J."/>
            <person name="Chevrette M.G."/>
            <person name="De Carvalho L.P.S."/>
            <person name="Shen B."/>
        </authorList>
    </citation>
    <scope>NUCLEOTIDE SEQUENCE [LARGE SCALE GENOMIC DNA]</scope>
    <source>
        <strain evidence="6 7">NPDC019481</strain>
    </source>
</reference>
<dbReference type="Gene3D" id="1.10.357.10">
    <property type="entry name" value="Tetracycline Repressor, domain 2"/>
    <property type="match status" value="1"/>
</dbReference>
<keyword evidence="1" id="KW-0805">Transcription regulation</keyword>
<dbReference type="EMBL" id="JBIRYI010000002">
    <property type="protein sequence ID" value="MFI2486222.1"/>
    <property type="molecule type" value="Genomic_DNA"/>
</dbReference>
<gene>
    <name evidence="6" type="ORF">ACH47X_04900</name>
</gene>
<accession>A0ABW7XFE3</accession>
<evidence type="ECO:0000256" key="3">
    <source>
        <dbReference type="ARBA" id="ARBA00023163"/>
    </source>
</evidence>
<dbReference type="PANTHER" id="PTHR30055">
    <property type="entry name" value="HTH-TYPE TRANSCRIPTIONAL REGULATOR RUTR"/>
    <property type="match status" value="1"/>
</dbReference>
<evidence type="ECO:0000259" key="5">
    <source>
        <dbReference type="PROSITE" id="PS50977"/>
    </source>
</evidence>
<dbReference type="PANTHER" id="PTHR30055:SF234">
    <property type="entry name" value="HTH-TYPE TRANSCRIPTIONAL REGULATOR BETI"/>
    <property type="match status" value="1"/>
</dbReference>
<comment type="caution">
    <text evidence="6">The sequence shown here is derived from an EMBL/GenBank/DDBJ whole genome shotgun (WGS) entry which is preliminary data.</text>
</comment>
<dbReference type="Pfam" id="PF00440">
    <property type="entry name" value="TetR_N"/>
    <property type="match status" value="1"/>
</dbReference>
<keyword evidence="2 4" id="KW-0238">DNA-binding</keyword>
<dbReference type="SUPFAM" id="SSF46689">
    <property type="entry name" value="Homeodomain-like"/>
    <property type="match status" value="1"/>
</dbReference>
<dbReference type="Proteomes" id="UP001611580">
    <property type="component" value="Unassembled WGS sequence"/>
</dbReference>
<organism evidence="6 7">
    <name type="scientific">Promicromonospora kroppenstedtii</name>
    <dbReference type="NCBI Taxonomy" id="440482"/>
    <lineage>
        <taxon>Bacteria</taxon>
        <taxon>Bacillati</taxon>
        <taxon>Actinomycetota</taxon>
        <taxon>Actinomycetes</taxon>
        <taxon>Micrococcales</taxon>
        <taxon>Promicromonosporaceae</taxon>
        <taxon>Promicromonospora</taxon>
    </lineage>
</organism>
<evidence type="ECO:0000256" key="1">
    <source>
        <dbReference type="ARBA" id="ARBA00023015"/>
    </source>
</evidence>
<dbReference type="PROSITE" id="PS01081">
    <property type="entry name" value="HTH_TETR_1"/>
    <property type="match status" value="1"/>
</dbReference>